<keyword evidence="3" id="KW-1185">Reference proteome</keyword>
<feature type="transmembrane region" description="Helical" evidence="1">
    <location>
        <begin position="6"/>
        <end position="31"/>
    </location>
</feature>
<reference evidence="2 3" key="1">
    <citation type="submission" date="2017-03" db="EMBL/GenBank/DDBJ databases">
        <title>Genome Survey of Euroglyphus maynei.</title>
        <authorList>
            <person name="Arlian L.G."/>
            <person name="Morgan M.S."/>
            <person name="Rider S.D."/>
        </authorList>
    </citation>
    <scope>NUCLEOTIDE SEQUENCE [LARGE SCALE GENOMIC DNA]</scope>
    <source>
        <strain evidence="2">Arlian Lab</strain>
        <tissue evidence="2">Whole body</tissue>
    </source>
</reference>
<feature type="transmembrane region" description="Helical" evidence="1">
    <location>
        <begin position="68"/>
        <end position="87"/>
    </location>
</feature>
<evidence type="ECO:0000313" key="2">
    <source>
        <dbReference type="EMBL" id="OTF80663.1"/>
    </source>
</evidence>
<organism evidence="2 3">
    <name type="scientific">Euroglyphus maynei</name>
    <name type="common">Mayne's house dust mite</name>
    <dbReference type="NCBI Taxonomy" id="6958"/>
    <lineage>
        <taxon>Eukaryota</taxon>
        <taxon>Metazoa</taxon>
        <taxon>Ecdysozoa</taxon>
        <taxon>Arthropoda</taxon>
        <taxon>Chelicerata</taxon>
        <taxon>Arachnida</taxon>
        <taxon>Acari</taxon>
        <taxon>Acariformes</taxon>
        <taxon>Sarcoptiformes</taxon>
        <taxon>Astigmata</taxon>
        <taxon>Psoroptidia</taxon>
        <taxon>Analgoidea</taxon>
        <taxon>Pyroglyphidae</taxon>
        <taxon>Pyroglyphinae</taxon>
        <taxon>Euroglyphus</taxon>
    </lineage>
</organism>
<dbReference type="OrthoDB" id="6510017at2759"/>
<dbReference type="EMBL" id="MUJZ01017185">
    <property type="protein sequence ID" value="OTF80663.1"/>
    <property type="molecule type" value="Genomic_DNA"/>
</dbReference>
<proteinExistence type="predicted"/>
<comment type="caution">
    <text evidence="2">The sequence shown here is derived from an EMBL/GenBank/DDBJ whole genome shotgun (WGS) entry which is preliminary data.</text>
</comment>
<dbReference type="Proteomes" id="UP000194236">
    <property type="component" value="Unassembled WGS sequence"/>
</dbReference>
<sequence length="121" mass="13408">MNTFGIVRIVLMVFLIIVLVMMIILFSRSLIGIAKNDRGRDNVNGAISSSLVGANVIIGLLGAYREHFLFTLIFAILQTIIIIFELFITIPYGWIFIVPWVGSAILAYILAFMIKQGNTSG</sequence>
<keyword evidence="1" id="KW-1133">Transmembrane helix</keyword>
<protein>
    <submittedName>
        <fullName evidence="2">Uncharacterized protein</fullName>
    </submittedName>
</protein>
<accession>A0A1Y3BLI0</accession>
<dbReference type="AlphaFoldDB" id="A0A1Y3BLI0"/>
<feature type="transmembrane region" description="Helical" evidence="1">
    <location>
        <begin position="94"/>
        <end position="114"/>
    </location>
</feature>
<gene>
    <name evidence="2" type="ORF">BLA29_011616</name>
</gene>
<evidence type="ECO:0000313" key="3">
    <source>
        <dbReference type="Proteomes" id="UP000194236"/>
    </source>
</evidence>
<feature type="transmembrane region" description="Helical" evidence="1">
    <location>
        <begin position="43"/>
        <end position="62"/>
    </location>
</feature>
<name>A0A1Y3BLI0_EURMA</name>
<keyword evidence="1" id="KW-0812">Transmembrane</keyword>
<evidence type="ECO:0000256" key="1">
    <source>
        <dbReference type="SAM" id="Phobius"/>
    </source>
</evidence>
<keyword evidence="1" id="KW-0472">Membrane</keyword>